<dbReference type="GO" id="GO:0005874">
    <property type="term" value="C:microtubule"/>
    <property type="evidence" value="ECO:0007669"/>
    <property type="project" value="UniProtKB-KW"/>
</dbReference>
<dbReference type="InterPro" id="IPR021881">
    <property type="entry name" value="NACK_C"/>
</dbReference>
<dbReference type="GO" id="GO:0003777">
    <property type="term" value="F:microtubule motor activity"/>
    <property type="evidence" value="ECO:0007669"/>
    <property type="project" value="InterPro"/>
</dbReference>
<proteinExistence type="predicted"/>
<reference evidence="4 5" key="1">
    <citation type="journal article" date="2023" name="Hortic Res">
        <title>Pangenome of water caltrop reveals structural variations and asymmetric subgenome divergence after allopolyploidization.</title>
        <authorList>
            <person name="Zhang X."/>
            <person name="Chen Y."/>
            <person name="Wang L."/>
            <person name="Yuan Y."/>
            <person name="Fang M."/>
            <person name="Shi L."/>
            <person name="Lu R."/>
            <person name="Comes H.P."/>
            <person name="Ma Y."/>
            <person name="Chen Y."/>
            <person name="Huang G."/>
            <person name="Zhou Y."/>
            <person name="Zheng Z."/>
            <person name="Qiu Y."/>
        </authorList>
    </citation>
    <scope>NUCLEOTIDE SEQUENCE [LARGE SCALE GENOMIC DNA]</scope>
    <source>
        <tissue evidence="4">Roots</tissue>
    </source>
</reference>
<protein>
    <recommendedName>
        <fullName evidence="3">NPK1-activating kinesin-like protein C-terminal domain-containing protein</fullName>
    </recommendedName>
</protein>
<dbReference type="GO" id="GO:0007018">
    <property type="term" value="P:microtubule-based movement"/>
    <property type="evidence" value="ECO:0007669"/>
    <property type="project" value="InterPro"/>
</dbReference>
<keyword evidence="5" id="KW-1185">Reference proteome</keyword>
<dbReference type="PANTHER" id="PTHR47968:SF54">
    <property type="entry name" value="KINESIN-LIKE PROTEIN NACK2"/>
    <property type="match status" value="1"/>
</dbReference>
<sequence>MVRKSEEDQNEDIKEENPKCPEKMGAESGDINYEATYDSMNKKIQDVQSTINCLVSLYPTADQSPPTSPNVDAVNTISMKIMRSRSSRTMLMGVPPYSISKASDLGFSGNLETPPLEFQDDFKKTWRKDFPISMQKVNEIAPNNQKPELEKYGPIVKVEPYDWEMEFRKKQRKIIKLWQACCVPLQHRTYFFLLFKGDSSDAVYMEVELRRLSFLRGTYISQSLKLASSLKALNKEREILGKRILKMFRRHEREILYRAWNIGLDTKQRSQQLARKLWTDTRDMAHVEASAGLISRLVDWSQTGLVRKEMFGLNFSPQPLLARRFNFGWQFSMSSLSFAASQV</sequence>
<evidence type="ECO:0000313" key="5">
    <source>
        <dbReference type="Proteomes" id="UP001345219"/>
    </source>
</evidence>
<accession>A0AAN7KQS3</accession>
<name>A0AAN7KQS3_9MYRT</name>
<dbReference type="EMBL" id="JAXIOK010000005">
    <property type="protein sequence ID" value="KAK4771552.1"/>
    <property type="molecule type" value="Genomic_DNA"/>
</dbReference>
<feature type="region of interest" description="Disordered" evidence="2">
    <location>
        <begin position="1"/>
        <end position="27"/>
    </location>
</feature>
<evidence type="ECO:0000313" key="4">
    <source>
        <dbReference type="EMBL" id="KAK4771552.1"/>
    </source>
</evidence>
<evidence type="ECO:0000256" key="1">
    <source>
        <dbReference type="ARBA" id="ARBA00022701"/>
    </source>
</evidence>
<evidence type="ECO:0000259" key="3">
    <source>
        <dbReference type="Pfam" id="PF11995"/>
    </source>
</evidence>
<dbReference type="AlphaFoldDB" id="A0AAN7KQS3"/>
<gene>
    <name evidence="4" type="ORF">SAY87_032084</name>
</gene>
<evidence type="ECO:0000256" key="2">
    <source>
        <dbReference type="SAM" id="MobiDB-lite"/>
    </source>
</evidence>
<dbReference type="InterPro" id="IPR027640">
    <property type="entry name" value="Kinesin-like_fam"/>
</dbReference>
<keyword evidence="1" id="KW-0493">Microtubule</keyword>
<comment type="caution">
    <text evidence="4">The sequence shown here is derived from an EMBL/GenBank/DDBJ whole genome shotgun (WGS) entry which is preliminary data.</text>
</comment>
<dbReference type="PANTHER" id="PTHR47968">
    <property type="entry name" value="CENTROMERE PROTEIN E"/>
    <property type="match status" value="1"/>
</dbReference>
<dbReference type="Pfam" id="PF11995">
    <property type="entry name" value="DUF3490"/>
    <property type="match status" value="1"/>
</dbReference>
<feature type="compositionally biased region" description="Basic and acidic residues" evidence="2">
    <location>
        <begin position="1"/>
        <end position="25"/>
    </location>
</feature>
<feature type="domain" description="NPK1-activating kinesin-like protein C-terminal" evidence="3">
    <location>
        <begin position="166"/>
        <end position="318"/>
    </location>
</feature>
<dbReference type="Proteomes" id="UP001345219">
    <property type="component" value="Chromosome 24"/>
</dbReference>
<organism evidence="4 5">
    <name type="scientific">Trapa incisa</name>
    <dbReference type="NCBI Taxonomy" id="236973"/>
    <lineage>
        <taxon>Eukaryota</taxon>
        <taxon>Viridiplantae</taxon>
        <taxon>Streptophyta</taxon>
        <taxon>Embryophyta</taxon>
        <taxon>Tracheophyta</taxon>
        <taxon>Spermatophyta</taxon>
        <taxon>Magnoliopsida</taxon>
        <taxon>eudicotyledons</taxon>
        <taxon>Gunneridae</taxon>
        <taxon>Pentapetalae</taxon>
        <taxon>rosids</taxon>
        <taxon>malvids</taxon>
        <taxon>Myrtales</taxon>
        <taxon>Lythraceae</taxon>
        <taxon>Trapa</taxon>
    </lineage>
</organism>